<feature type="region of interest" description="Disordered" evidence="1">
    <location>
        <begin position="161"/>
        <end position="205"/>
    </location>
</feature>
<comment type="caution">
    <text evidence="2">The sequence shown here is derived from an EMBL/GenBank/DDBJ whole genome shotgun (WGS) entry which is preliminary data.</text>
</comment>
<feature type="compositionally biased region" description="Basic and acidic residues" evidence="1">
    <location>
        <begin position="161"/>
        <end position="179"/>
    </location>
</feature>
<evidence type="ECO:0008006" key="4">
    <source>
        <dbReference type="Google" id="ProtNLM"/>
    </source>
</evidence>
<evidence type="ECO:0000313" key="2">
    <source>
        <dbReference type="EMBL" id="OQR85896.1"/>
    </source>
</evidence>
<dbReference type="AlphaFoldDB" id="A0A1V9YJP3"/>
<proteinExistence type="predicted"/>
<dbReference type="OrthoDB" id="79236at2759"/>
<dbReference type="Proteomes" id="UP000243579">
    <property type="component" value="Unassembled WGS sequence"/>
</dbReference>
<feature type="compositionally biased region" description="Basic and acidic residues" evidence="1">
    <location>
        <begin position="8"/>
        <end position="29"/>
    </location>
</feature>
<evidence type="ECO:0000313" key="3">
    <source>
        <dbReference type="Proteomes" id="UP000243579"/>
    </source>
</evidence>
<sequence length="300" mass="34125">MTDNRLISSDDDRYHRPDHDEDSDSDHTSSNESSVGGDDGPSQATPKGTKWWSAEDDLILLIQANNERPFLVDKSRGAGGLMAAWEKTAASILQVPGFSRPELSGKKASTRFGKLLAKHRKFQKTSKYSSGTSEDETDSTKLLDEIVSLVDDHAVKKTKELESKKAVKSKQDDAARYIRDQAMQRCSKKPTTEGESPSPTGKKKLINDFQTQDMALEQERIEFEKAKLKIEAEQREKDRAEREKDRADRAKEREEEREERARIREEERQERAAIRDNERKRTEALMALIQAVLAQAHKPN</sequence>
<protein>
    <recommendedName>
        <fullName evidence="4">Myb-like domain-containing protein</fullName>
    </recommendedName>
</protein>
<organism evidence="2 3">
    <name type="scientific">Achlya hypogyna</name>
    <name type="common">Oomycete</name>
    <name type="synonym">Protoachlya hypogyna</name>
    <dbReference type="NCBI Taxonomy" id="1202772"/>
    <lineage>
        <taxon>Eukaryota</taxon>
        <taxon>Sar</taxon>
        <taxon>Stramenopiles</taxon>
        <taxon>Oomycota</taxon>
        <taxon>Saprolegniomycetes</taxon>
        <taxon>Saprolegniales</taxon>
        <taxon>Achlyaceae</taxon>
        <taxon>Achlya</taxon>
    </lineage>
</organism>
<dbReference type="PANTHER" id="PTHR37558">
    <property type="entry name" value="HTH CENPB-TYPE DOMAIN-CONTAINING PROTEIN"/>
    <property type="match status" value="1"/>
</dbReference>
<evidence type="ECO:0000256" key="1">
    <source>
        <dbReference type="SAM" id="MobiDB-lite"/>
    </source>
</evidence>
<feature type="region of interest" description="Disordered" evidence="1">
    <location>
        <begin position="1"/>
        <end position="49"/>
    </location>
</feature>
<dbReference type="EMBL" id="JNBR01001562">
    <property type="protein sequence ID" value="OQR85896.1"/>
    <property type="molecule type" value="Genomic_DNA"/>
</dbReference>
<keyword evidence="3" id="KW-1185">Reference proteome</keyword>
<reference evidence="2 3" key="1">
    <citation type="journal article" date="2014" name="Genome Biol. Evol.">
        <title>The secreted proteins of Achlya hypogyna and Thraustotheca clavata identify the ancestral oomycete secretome and reveal gene acquisitions by horizontal gene transfer.</title>
        <authorList>
            <person name="Misner I."/>
            <person name="Blouin N."/>
            <person name="Leonard G."/>
            <person name="Richards T.A."/>
            <person name="Lane C.E."/>
        </authorList>
    </citation>
    <scope>NUCLEOTIDE SEQUENCE [LARGE SCALE GENOMIC DNA]</scope>
    <source>
        <strain evidence="2 3">ATCC 48635</strain>
    </source>
</reference>
<feature type="region of interest" description="Disordered" evidence="1">
    <location>
        <begin position="228"/>
        <end position="279"/>
    </location>
</feature>
<accession>A0A1V9YJP3</accession>
<gene>
    <name evidence="2" type="ORF">ACHHYP_11204</name>
</gene>
<dbReference type="PANTHER" id="PTHR37558:SF1">
    <property type="entry name" value="HTH CENPB-TYPE DOMAIN-CONTAINING PROTEIN"/>
    <property type="match status" value="1"/>
</dbReference>
<name>A0A1V9YJP3_ACHHY</name>